<evidence type="ECO:0000256" key="1">
    <source>
        <dbReference type="SAM" id="MobiDB-lite"/>
    </source>
</evidence>
<gene>
    <name evidence="2" type="ORF">O3P69_009933</name>
</gene>
<dbReference type="EMBL" id="JARAKH010000048">
    <property type="protein sequence ID" value="KAK8376657.1"/>
    <property type="molecule type" value="Genomic_DNA"/>
</dbReference>
<evidence type="ECO:0000313" key="2">
    <source>
        <dbReference type="EMBL" id="KAK8376657.1"/>
    </source>
</evidence>
<keyword evidence="3" id="KW-1185">Reference proteome</keyword>
<dbReference type="AlphaFoldDB" id="A0AAW0SR72"/>
<proteinExistence type="predicted"/>
<name>A0AAW0SR72_SCYPA</name>
<feature type="region of interest" description="Disordered" evidence="1">
    <location>
        <begin position="82"/>
        <end position="111"/>
    </location>
</feature>
<protein>
    <submittedName>
        <fullName evidence="2">Uncharacterized protein</fullName>
    </submittedName>
</protein>
<evidence type="ECO:0000313" key="3">
    <source>
        <dbReference type="Proteomes" id="UP001487740"/>
    </source>
</evidence>
<sequence>MWEASSYWRDGADEDVVMAVGVGGEEEEGRLTESEGTVGVVTETHRGLNNRLYLLLQRDTATGITPDTLPDPLLLLPLPRHAPGLALTPQPDPRRTPPPVKEDESNLHSSRSQVQVLASGDVVIENLAFPGVSKVSRSHPRCFKSLREVNGVGRGAFTPVLCCCEMA</sequence>
<accession>A0AAW0SR72</accession>
<reference evidence="2 3" key="1">
    <citation type="submission" date="2023-03" db="EMBL/GenBank/DDBJ databases">
        <title>High-quality genome of Scylla paramamosain provides insights in environmental adaptation.</title>
        <authorList>
            <person name="Zhang L."/>
        </authorList>
    </citation>
    <scope>NUCLEOTIDE SEQUENCE [LARGE SCALE GENOMIC DNA]</scope>
    <source>
        <strain evidence="2">LZ_2023a</strain>
        <tissue evidence="2">Muscle</tissue>
    </source>
</reference>
<comment type="caution">
    <text evidence="2">The sequence shown here is derived from an EMBL/GenBank/DDBJ whole genome shotgun (WGS) entry which is preliminary data.</text>
</comment>
<feature type="compositionally biased region" description="Basic and acidic residues" evidence="1">
    <location>
        <begin position="92"/>
        <end position="106"/>
    </location>
</feature>
<dbReference type="Proteomes" id="UP001487740">
    <property type="component" value="Unassembled WGS sequence"/>
</dbReference>
<organism evidence="2 3">
    <name type="scientific">Scylla paramamosain</name>
    <name type="common">Mud crab</name>
    <dbReference type="NCBI Taxonomy" id="85552"/>
    <lineage>
        <taxon>Eukaryota</taxon>
        <taxon>Metazoa</taxon>
        <taxon>Ecdysozoa</taxon>
        <taxon>Arthropoda</taxon>
        <taxon>Crustacea</taxon>
        <taxon>Multicrustacea</taxon>
        <taxon>Malacostraca</taxon>
        <taxon>Eumalacostraca</taxon>
        <taxon>Eucarida</taxon>
        <taxon>Decapoda</taxon>
        <taxon>Pleocyemata</taxon>
        <taxon>Brachyura</taxon>
        <taxon>Eubrachyura</taxon>
        <taxon>Portunoidea</taxon>
        <taxon>Portunidae</taxon>
        <taxon>Portuninae</taxon>
        <taxon>Scylla</taxon>
    </lineage>
</organism>